<proteinExistence type="predicted"/>
<dbReference type="SUPFAM" id="SSF54427">
    <property type="entry name" value="NTF2-like"/>
    <property type="match status" value="1"/>
</dbReference>
<reference evidence="1" key="1">
    <citation type="journal article" date="2022" name="ISME J.">
        <title>Identification of active gaseous-alkane degraders at natural gas seeps.</title>
        <authorList>
            <person name="Farhan Ul Haque M."/>
            <person name="Hernandez M."/>
            <person name="Crombie A.T."/>
            <person name="Murrell J.C."/>
        </authorList>
    </citation>
    <scope>NUCLEOTIDE SEQUENCE</scope>
    <source>
        <strain evidence="1">ANDR5</strain>
    </source>
</reference>
<organism evidence="1 2">
    <name type="scientific">Candidatus Mycolicibacterium alkanivorans</name>
    <dbReference type="NCBI Taxonomy" id="2954114"/>
    <lineage>
        <taxon>Bacteria</taxon>
        <taxon>Bacillati</taxon>
        <taxon>Actinomycetota</taxon>
        <taxon>Actinomycetes</taxon>
        <taxon>Mycobacteriales</taxon>
        <taxon>Mycobacteriaceae</taxon>
        <taxon>Mycolicibacterium</taxon>
    </lineage>
</organism>
<evidence type="ECO:0000313" key="1">
    <source>
        <dbReference type="EMBL" id="MCI4674108.1"/>
    </source>
</evidence>
<sequence>MVRETCRAQPLRAMAAPRDIDSLLTHVAVDFHNHASVATAQGRDGFGTLLRGTAEAFSPQRFTVHHILGEGDIAAINLTWYATHSGEFQGDPPTGKEEFSSAQAHFLPSAAPC</sequence>
<comment type="caution">
    <text evidence="1">The sequence shown here is derived from an EMBL/GenBank/DDBJ whole genome shotgun (WGS) entry which is preliminary data.</text>
</comment>
<dbReference type="InterPro" id="IPR009959">
    <property type="entry name" value="Cyclase_SnoaL-like"/>
</dbReference>
<dbReference type="Pfam" id="PF07366">
    <property type="entry name" value="SnoaL"/>
    <property type="match status" value="1"/>
</dbReference>
<dbReference type="InterPro" id="IPR032710">
    <property type="entry name" value="NTF2-like_dom_sf"/>
</dbReference>
<dbReference type="Proteomes" id="UP001139068">
    <property type="component" value="Unassembled WGS sequence"/>
</dbReference>
<protein>
    <submittedName>
        <fullName evidence="1">Ester cyclase</fullName>
    </submittedName>
</protein>
<name>A0ABS9YSJ0_9MYCO</name>
<keyword evidence="2" id="KW-1185">Reference proteome</keyword>
<evidence type="ECO:0000313" key="2">
    <source>
        <dbReference type="Proteomes" id="UP001139068"/>
    </source>
</evidence>
<gene>
    <name evidence="1" type="ORF">K9U37_03800</name>
</gene>
<accession>A0ABS9YSJ0</accession>
<dbReference type="EMBL" id="JAIVFL010000001">
    <property type="protein sequence ID" value="MCI4674108.1"/>
    <property type="molecule type" value="Genomic_DNA"/>
</dbReference>
<dbReference type="Gene3D" id="3.10.450.50">
    <property type="match status" value="1"/>
</dbReference>